<organism evidence="2 3">
    <name type="scientific">Larkinella rosea</name>
    <dbReference type="NCBI Taxonomy" id="2025312"/>
    <lineage>
        <taxon>Bacteria</taxon>
        <taxon>Pseudomonadati</taxon>
        <taxon>Bacteroidota</taxon>
        <taxon>Cytophagia</taxon>
        <taxon>Cytophagales</taxon>
        <taxon>Spirosomataceae</taxon>
        <taxon>Larkinella</taxon>
    </lineage>
</organism>
<gene>
    <name evidence="2" type="ORF">EHT25_18335</name>
</gene>
<sequence length="115" mass="13275">MNTNEEDQLWEDRFRQLGNLEPAQPRPFFYTRLENRLKARVEHRMGQPELAALLPWWLQKPAYALGTLGILIALNVSVAIWKTSPSTPATEAEPGTYEAFVQDYQLDHQTVYADE</sequence>
<evidence type="ECO:0000256" key="1">
    <source>
        <dbReference type="SAM" id="Phobius"/>
    </source>
</evidence>
<keyword evidence="1" id="KW-0812">Transmembrane</keyword>
<reference evidence="2 3" key="1">
    <citation type="submission" date="2018-11" db="EMBL/GenBank/DDBJ databases">
        <authorList>
            <person name="Zhou Z."/>
            <person name="Wang G."/>
        </authorList>
    </citation>
    <scope>NUCLEOTIDE SEQUENCE [LARGE SCALE GENOMIC DNA]</scope>
    <source>
        <strain evidence="2 3">KCTC52004</strain>
    </source>
</reference>
<dbReference type="AlphaFoldDB" id="A0A3P1BNC8"/>
<protein>
    <submittedName>
        <fullName evidence="2">Uncharacterized protein</fullName>
    </submittedName>
</protein>
<accession>A0A3P1BNC8</accession>
<keyword evidence="1" id="KW-0472">Membrane</keyword>
<feature type="transmembrane region" description="Helical" evidence="1">
    <location>
        <begin position="62"/>
        <end position="81"/>
    </location>
</feature>
<dbReference type="RefSeq" id="WP_124876586.1">
    <property type="nucleotide sequence ID" value="NZ_RQJO01000009.1"/>
</dbReference>
<name>A0A3P1BNC8_9BACT</name>
<evidence type="ECO:0000313" key="2">
    <source>
        <dbReference type="EMBL" id="RRB02423.1"/>
    </source>
</evidence>
<keyword evidence="1" id="KW-1133">Transmembrane helix</keyword>
<comment type="caution">
    <text evidence="2">The sequence shown here is derived from an EMBL/GenBank/DDBJ whole genome shotgun (WGS) entry which is preliminary data.</text>
</comment>
<keyword evidence="3" id="KW-1185">Reference proteome</keyword>
<proteinExistence type="predicted"/>
<dbReference type="OrthoDB" id="886712at2"/>
<dbReference type="Proteomes" id="UP000271925">
    <property type="component" value="Unassembled WGS sequence"/>
</dbReference>
<evidence type="ECO:0000313" key="3">
    <source>
        <dbReference type="Proteomes" id="UP000271925"/>
    </source>
</evidence>
<dbReference type="EMBL" id="RQJO01000009">
    <property type="protein sequence ID" value="RRB02423.1"/>
    <property type="molecule type" value="Genomic_DNA"/>
</dbReference>